<dbReference type="Gene3D" id="3.90.550.10">
    <property type="entry name" value="Spore Coat Polysaccharide Biosynthesis Protein SpsA, Chain A"/>
    <property type="match status" value="2"/>
</dbReference>
<dbReference type="EMBL" id="FRDM01000048">
    <property type="protein sequence ID" value="SHN88587.1"/>
    <property type="molecule type" value="Genomic_DNA"/>
</dbReference>
<evidence type="ECO:0000256" key="5">
    <source>
        <dbReference type="ARBA" id="ARBA00022989"/>
    </source>
</evidence>
<evidence type="ECO:0000256" key="6">
    <source>
        <dbReference type="ARBA" id="ARBA00023136"/>
    </source>
</evidence>
<dbReference type="PANTHER" id="PTHR43867">
    <property type="entry name" value="CELLULOSE SYNTHASE CATALYTIC SUBUNIT A [UDP-FORMING]"/>
    <property type="match status" value="1"/>
</dbReference>
<dbReference type="InterPro" id="IPR050321">
    <property type="entry name" value="Glycosyltr_2/OpgH_subfam"/>
</dbReference>
<feature type="transmembrane region" description="Helical" evidence="8">
    <location>
        <begin position="39"/>
        <end position="58"/>
    </location>
</feature>
<dbReference type="AlphaFoldDB" id="A0A1M7V070"/>
<evidence type="ECO:0000256" key="1">
    <source>
        <dbReference type="ARBA" id="ARBA00004141"/>
    </source>
</evidence>
<evidence type="ECO:0000256" key="2">
    <source>
        <dbReference type="ARBA" id="ARBA00022676"/>
    </source>
</evidence>
<organism evidence="10 11">
    <name type="scientific">Geodermatophilus obscurus</name>
    <dbReference type="NCBI Taxonomy" id="1861"/>
    <lineage>
        <taxon>Bacteria</taxon>
        <taxon>Bacillati</taxon>
        <taxon>Actinomycetota</taxon>
        <taxon>Actinomycetes</taxon>
        <taxon>Geodermatophilales</taxon>
        <taxon>Geodermatophilaceae</taxon>
        <taxon>Geodermatophilus</taxon>
    </lineage>
</organism>
<keyword evidence="2" id="KW-0328">Glycosyltransferase</keyword>
<comment type="subcellular location">
    <subcellularLocation>
        <location evidence="1">Membrane</location>
        <topology evidence="1">Multi-pass membrane protein</topology>
    </subcellularLocation>
</comment>
<dbReference type="Pfam" id="PF00563">
    <property type="entry name" value="EAL"/>
    <property type="match status" value="1"/>
</dbReference>
<reference evidence="10 11" key="1">
    <citation type="submission" date="2016-12" db="EMBL/GenBank/DDBJ databases">
        <authorList>
            <person name="Song W.-J."/>
            <person name="Kurnit D.M."/>
        </authorList>
    </citation>
    <scope>NUCLEOTIDE SEQUENCE [LARGE SCALE GENOMIC DNA]</scope>
    <source>
        <strain evidence="10 11">DSM 43162</strain>
    </source>
</reference>
<evidence type="ECO:0000313" key="10">
    <source>
        <dbReference type="EMBL" id="SHN88587.1"/>
    </source>
</evidence>
<dbReference type="InterPro" id="IPR029044">
    <property type="entry name" value="Nucleotide-diphossugar_trans"/>
</dbReference>
<proteinExistence type="predicted"/>
<name>A0A1M7V070_9ACTN</name>
<feature type="transmembrane region" description="Helical" evidence="8">
    <location>
        <begin position="78"/>
        <end position="97"/>
    </location>
</feature>
<feature type="domain" description="EAL" evidence="9">
    <location>
        <begin position="792"/>
        <end position="1026"/>
    </location>
</feature>
<dbReference type="InterPro" id="IPR001173">
    <property type="entry name" value="Glyco_trans_2-like"/>
</dbReference>
<evidence type="ECO:0000313" key="11">
    <source>
        <dbReference type="Proteomes" id="UP000184428"/>
    </source>
</evidence>
<evidence type="ECO:0000259" key="9">
    <source>
        <dbReference type="PROSITE" id="PS50883"/>
    </source>
</evidence>
<dbReference type="InterPro" id="IPR001633">
    <property type="entry name" value="EAL_dom"/>
</dbReference>
<dbReference type="Gene3D" id="3.20.20.450">
    <property type="entry name" value="EAL domain"/>
    <property type="match status" value="1"/>
</dbReference>
<keyword evidence="6 8" id="KW-0472">Membrane</keyword>
<dbReference type="Pfam" id="PF13632">
    <property type="entry name" value="Glyco_trans_2_3"/>
    <property type="match status" value="1"/>
</dbReference>
<protein>
    <submittedName>
        <fullName evidence="10">EAL domain, c-di-GMP-specific phosphodiesterase class I (Or its enzymatically inactive variant)</fullName>
    </submittedName>
</protein>
<accession>A0A1M7V070</accession>
<feature type="transmembrane region" description="Helical" evidence="8">
    <location>
        <begin position="607"/>
        <end position="629"/>
    </location>
</feature>
<dbReference type="InterPro" id="IPR035919">
    <property type="entry name" value="EAL_sf"/>
</dbReference>
<sequence length="1038" mass="113323">MRRTTPDPRQPSVRRQWGSDRRRGPLPLVPPKVSDRRMAIGRMAIVLTVSAWAVYVAFTIEQQFIEGKADSARLVIEAIVYLLMVTGLATSAMAYLITRIGFFYRSRAHTRAPRVVLDAFFDTPAPPMTVLVPSYQEDERVIRTTLLSAALQEYPALQVVLLIDDPQNPTTTRARALLDDARALPGAIEAELEVPASRFRGAQDAFERAVGEGAGRAATTEDLRELAGHYRFAVEWLHDLAARHEVVDHTDVFFVDHVLGALAADLATVGTALSDGADEGIVLPTGRLLQLHRRLVATFTARVTSFERKRYRSLSHEPNKAMNLNSYISLMGGSYQEVDTPVGLALVRSSARDAHLVVGEPDFVLTLDADSMLLPEYAARMVHLLTQSAHSRVAVAQTPYSSFPGSTTRLERISGASTDLQHIVHQGMTQYDATFWVGANAVLRKKALDDIVEVDYDGDFEIRRYIQDRTVIEDTESTIDLGAHGWHLVNYPERLAYSATPPDFGSLCIQRQRWANGGLLILPKLREQMRARRARGERNRFGELFLRVNYMASICWSSICLLTMLVYPFNAELLNPLLLLVSVPYFLVMAGDLHATGYRRTDVLRIYGFNLVLLPVNLSGSFASVLQLITGEKSAFKRTPKVRNRTTASARFILAPLALIGLCVYTIVIDIQLQRWENLFYAALNATLATYAMVAFVGIGNSATDLWVQLRDWLYRPVEPQRQVPARRSLRTSSPRPAPTRRPAAVASTPDWASVLHYGIPGTEGSVAVVPAAGAGQQHRAVPSPRPAAAVVEQDDSAVVAAFRDFIFFTVFQPIVDLATGEPVGYEALCRFADGRPPQERLDAATDRGVGVDLDAAMLRASLAAAASLPEGAWVSVNVSAAMWDARRALSSVLSRSSCPVVLESGALIGGRDLSAADVPIGVQVALEEPLVGYDSFSRLDRHRPAFLKLGRETTAGIEHDAARRALLGALVPFAEERGCQVIASGVETAVERDTLRSCGVHLGQGFFLGLPAPAGRAGRPAAVAAPAPELLAAPAVG</sequence>
<dbReference type="SUPFAM" id="SSF141868">
    <property type="entry name" value="EAL domain-like"/>
    <property type="match status" value="1"/>
</dbReference>
<feature type="transmembrane region" description="Helical" evidence="8">
    <location>
        <begin position="680"/>
        <end position="699"/>
    </location>
</feature>
<gene>
    <name evidence="10" type="ORF">SAMN05660350_04585</name>
</gene>
<feature type="transmembrane region" description="Helical" evidence="8">
    <location>
        <begin position="548"/>
        <end position="567"/>
    </location>
</feature>
<feature type="transmembrane region" description="Helical" evidence="8">
    <location>
        <begin position="573"/>
        <end position="595"/>
    </location>
</feature>
<evidence type="ECO:0000256" key="8">
    <source>
        <dbReference type="SAM" id="Phobius"/>
    </source>
</evidence>
<evidence type="ECO:0000256" key="4">
    <source>
        <dbReference type="ARBA" id="ARBA00022692"/>
    </source>
</evidence>
<feature type="transmembrane region" description="Helical" evidence="8">
    <location>
        <begin position="649"/>
        <end position="668"/>
    </location>
</feature>
<evidence type="ECO:0000256" key="3">
    <source>
        <dbReference type="ARBA" id="ARBA00022679"/>
    </source>
</evidence>
<keyword evidence="3" id="KW-0808">Transferase</keyword>
<dbReference type="SUPFAM" id="SSF53448">
    <property type="entry name" value="Nucleotide-diphospho-sugar transferases"/>
    <property type="match status" value="1"/>
</dbReference>
<dbReference type="SMART" id="SM00052">
    <property type="entry name" value="EAL"/>
    <property type="match status" value="1"/>
</dbReference>
<dbReference type="CDD" id="cd01948">
    <property type="entry name" value="EAL"/>
    <property type="match status" value="1"/>
</dbReference>
<feature type="compositionally biased region" description="Low complexity" evidence="7">
    <location>
        <begin position="731"/>
        <end position="748"/>
    </location>
</feature>
<dbReference type="PANTHER" id="PTHR43867:SF2">
    <property type="entry name" value="CELLULOSE SYNTHASE CATALYTIC SUBUNIT A [UDP-FORMING]"/>
    <property type="match status" value="1"/>
</dbReference>
<feature type="region of interest" description="Disordered" evidence="7">
    <location>
        <begin position="725"/>
        <end position="748"/>
    </location>
</feature>
<dbReference type="Proteomes" id="UP000184428">
    <property type="component" value="Unassembled WGS sequence"/>
</dbReference>
<keyword evidence="5 8" id="KW-1133">Transmembrane helix</keyword>
<dbReference type="PROSITE" id="PS50883">
    <property type="entry name" value="EAL"/>
    <property type="match status" value="1"/>
</dbReference>
<feature type="region of interest" description="Disordered" evidence="7">
    <location>
        <begin position="1"/>
        <end position="29"/>
    </location>
</feature>
<dbReference type="GO" id="GO:0016758">
    <property type="term" value="F:hexosyltransferase activity"/>
    <property type="evidence" value="ECO:0007669"/>
    <property type="project" value="TreeGrafter"/>
</dbReference>
<evidence type="ECO:0000256" key="7">
    <source>
        <dbReference type="SAM" id="MobiDB-lite"/>
    </source>
</evidence>
<keyword evidence="4 8" id="KW-0812">Transmembrane</keyword>
<dbReference type="GO" id="GO:0005886">
    <property type="term" value="C:plasma membrane"/>
    <property type="evidence" value="ECO:0007669"/>
    <property type="project" value="TreeGrafter"/>
</dbReference>
<dbReference type="OrthoDB" id="9806824at2"/>